<feature type="region of interest" description="Disordered" evidence="2">
    <location>
        <begin position="537"/>
        <end position="578"/>
    </location>
</feature>
<evidence type="ECO:0000256" key="2">
    <source>
        <dbReference type="SAM" id="MobiDB-lite"/>
    </source>
</evidence>
<gene>
    <name evidence="5" type="ORF">B8W66_23190</name>
</gene>
<dbReference type="OrthoDB" id="4753487at2"/>
<dbReference type="InterPro" id="IPR043641">
    <property type="entry name" value="PPE-PPW_C"/>
</dbReference>
<dbReference type="STRING" id="1430326.B8W66_23190"/>
<evidence type="ECO:0000259" key="3">
    <source>
        <dbReference type="Pfam" id="PF00823"/>
    </source>
</evidence>
<feature type="compositionally biased region" description="Basic and acidic residues" evidence="2">
    <location>
        <begin position="213"/>
        <end position="247"/>
    </location>
</feature>
<proteinExistence type="inferred from homology"/>
<dbReference type="PANTHER" id="PTHR46766">
    <property type="entry name" value="GLUTAMINE-RICH PROTEIN 2"/>
    <property type="match status" value="1"/>
</dbReference>
<accession>A0A1X2LNN3</accession>
<dbReference type="PANTHER" id="PTHR46766:SF1">
    <property type="entry name" value="GLUTAMINE-RICH PROTEIN 2"/>
    <property type="match status" value="1"/>
</dbReference>
<dbReference type="Pfam" id="PF18878">
    <property type="entry name" value="PPE-PPW"/>
    <property type="match status" value="1"/>
</dbReference>
<evidence type="ECO:0000256" key="1">
    <source>
        <dbReference type="ARBA" id="ARBA00010652"/>
    </source>
</evidence>
<dbReference type="InterPro" id="IPR000030">
    <property type="entry name" value="PPE_dom"/>
</dbReference>
<name>A0A1X2LNN3_9MYCO</name>
<protein>
    <recommendedName>
        <fullName evidence="7">PPE family protein</fullName>
    </recommendedName>
</protein>
<organism evidence="5 6">
    <name type="scientific">Mycobacterium decipiens</name>
    <dbReference type="NCBI Taxonomy" id="1430326"/>
    <lineage>
        <taxon>Bacteria</taxon>
        <taxon>Bacillati</taxon>
        <taxon>Actinomycetota</taxon>
        <taxon>Actinomycetes</taxon>
        <taxon>Mycobacteriales</taxon>
        <taxon>Mycobacteriaceae</taxon>
        <taxon>Mycobacterium</taxon>
    </lineage>
</organism>
<sequence>MRRIVVSNHGNENHVHYRDWVFPAVTAPAWMAAPPEVHSALLSSGPGPGSLLSAAGVWSWLSAEYAAVATELTALLGAVQAGAWHGLSAGRYVAAHVPYLAWLMRASTTSAEVAARYETAAAAYATALAAMPTLAELAYNHAVHAVLVATNFFGINTVPIAVNEADYARMWTQAATTMATYQEVSEATVASTPPTTAAPQILAVETADDDDDHGDHDHGDHDHDHDHGDHDHDHGDHGHGHDHDHGDPTPIDYIVAEILRIITGGRVIWDPAEGTLNGVDLHDITDATQPIWWLARGLEFGQDFETFVQRLFTDPVGAIEFVVELALFDWPTHIAQIAQALGQFPQLLAVAMSGAISNLGLVTGFAGLSGLAGIHPAMAPPPLPPAGTAPPMLPAVAMAPTVVPPGAAPPPAAAPASAPAASTVASTAVPPPAAGVGGFGYPYAVAPPGVGFGSGMRASASASAKRKAPEPDSAAVAAAAAARDQARARRRRRAAQRGYGDEFMDMNVGVDPDWSAPPGADPATSVRGAGNLGFAGTAGKEAGADATGLTTLAGDDFGGGPTMPMTPGTWDPDRKEPG</sequence>
<evidence type="ECO:0008006" key="7">
    <source>
        <dbReference type="Google" id="ProtNLM"/>
    </source>
</evidence>
<feature type="region of interest" description="Disordered" evidence="2">
    <location>
        <begin position="207"/>
        <end position="247"/>
    </location>
</feature>
<comment type="caution">
    <text evidence="5">The sequence shown here is derived from an EMBL/GenBank/DDBJ whole genome shotgun (WGS) entry which is preliminary data.</text>
</comment>
<feature type="domain" description="PPE" evidence="3">
    <location>
        <begin position="30"/>
        <end position="192"/>
    </location>
</feature>
<reference evidence="5 6" key="1">
    <citation type="submission" date="2017-04" db="EMBL/GenBank/DDBJ databases">
        <title>The new phylogeny of genus Mycobacterium.</title>
        <authorList>
            <person name="Tortoli E."/>
            <person name="Trovato A."/>
            <person name="Cirillo D.M."/>
        </authorList>
    </citation>
    <scope>NUCLEOTIDE SEQUENCE [LARGE SCALE GENOMIC DNA]</scope>
    <source>
        <strain evidence="5 6">TBL 1200985</strain>
    </source>
</reference>
<dbReference type="SUPFAM" id="SSF140459">
    <property type="entry name" value="PE/PPE dimer-like"/>
    <property type="match status" value="1"/>
</dbReference>
<comment type="similarity">
    <text evidence="1">Belongs to the mycobacterial PPE family.</text>
</comment>
<dbReference type="Proteomes" id="UP000193247">
    <property type="component" value="Unassembled WGS sequence"/>
</dbReference>
<dbReference type="Pfam" id="PF00823">
    <property type="entry name" value="PPE"/>
    <property type="match status" value="1"/>
</dbReference>
<keyword evidence="6" id="KW-1185">Reference proteome</keyword>
<dbReference type="EMBL" id="NCXP01000061">
    <property type="protein sequence ID" value="OSC36230.1"/>
    <property type="molecule type" value="Genomic_DNA"/>
</dbReference>
<dbReference type="AlphaFoldDB" id="A0A1X2LNN3"/>
<feature type="domain" description="PPE-PPW subfamily C-terminal" evidence="4">
    <location>
        <begin position="525"/>
        <end position="570"/>
    </location>
</feature>
<feature type="compositionally biased region" description="Low complexity" evidence="2">
    <location>
        <begin position="544"/>
        <end position="555"/>
    </location>
</feature>
<evidence type="ECO:0000259" key="4">
    <source>
        <dbReference type="Pfam" id="PF18878"/>
    </source>
</evidence>
<evidence type="ECO:0000313" key="6">
    <source>
        <dbReference type="Proteomes" id="UP000193247"/>
    </source>
</evidence>
<evidence type="ECO:0000313" key="5">
    <source>
        <dbReference type="EMBL" id="OSC36230.1"/>
    </source>
</evidence>
<dbReference type="Gene3D" id="1.20.1260.20">
    <property type="entry name" value="PPE superfamily"/>
    <property type="match status" value="1"/>
</dbReference>
<dbReference type="InterPro" id="IPR038332">
    <property type="entry name" value="PPE_sf"/>
</dbReference>
<dbReference type="GO" id="GO:0052572">
    <property type="term" value="P:response to host immune response"/>
    <property type="evidence" value="ECO:0007669"/>
    <property type="project" value="TreeGrafter"/>
</dbReference>